<name>X1IBD8_9ZZZZ</name>
<dbReference type="EMBL" id="BARU01025450">
    <property type="protein sequence ID" value="GAH66585.1"/>
    <property type="molecule type" value="Genomic_DNA"/>
</dbReference>
<protein>
    <submittedName>
        <fullName evidence="2">Uncharacterized protein</fullName>
    </submittedName>
</protein>
<feature type="region of interest" description="Disordered" evidence="1">
    <location>
        <begin position="1"/>
        <end position="21"/>
    </location>
</feature>
<evidence type="ECO:0000313" key="2">
    <source>
        <dbReference type="EMBL" id="GAH66585.1"/>
    </source>
</evidence>
<organism evidence="2">
    <name type="scientific">marine sediment metagenome</name>
    <dbReference type="NCBI Taxonomy" id="412755"/>
    <lineage>
        <taxon>unclassified sequences</taxon>
        <taxon>metagenomes</taxon>
        <taxon>ecological metagenomes</taxon>
    </lineage>
</organism>
<accession>X1IBD8</accession>
<feature type="non-terminal residue" evidence="2">
    <location>
        <position position="1"/>
    </location>
</feature>
<reference evidence="2" key="1">
    <citation type="journal article" date="2014" name="Front. Microbiol.">
        <title>High frequency of phylogenetically diverse reductive dehalogenase-homologous genes in deep subseafloor sedimentary metagenomes.</title>
        <authorList>
            <person name="Kawai M."/>
            <person name="Futagami T."/>
            <person name="Toyoda A."/>
            <person name="Takaki Y."/>
            <person name="Nishi S."/>
            <person name="Hori S."/>
            <person name="Arai W."/>
            <person name="Tsubouchi T."/>
            <person name="Morono Y."/>
            <person name="Uchiyama I."/>
            <person name="Ito T."/>
            <person name="Fujiyama A."/>
            <person name="Inagaki F."/>
            <person name="Takami H."/>
        </authorList>
    </citation>
    <scope>NUCLEOTIDE SEQUENCE</scope>
    <source>
        <strain evidence="2">Expedition CK06-06</strain>
    </source>
</reference>
<proteinExistence type="predicted"/>
<dbReference type="AlphaFoldDB" id="X1IBD8"/>
<evidence type="ECO:0000256" key="1">
    <source>
        <dbReference type="SAM" id="MobiDB-lite"/>
    </source>
</evidence>
<gene>
    <name evidence="2" type="ORF">S03H2_41004</name>
</gene>
<comment type="caution">
    <text evidence="2">The sequence shown here is derived from an EMBL/GenBank/DDBJ whole genome shotgun (WGS) entry which is preliminary data.</text>
</comment>
<sequence>SSTRAGHYKVTDNGNETIPLAAPPTLRETIPRPADETDMMVAPSTLPESVTEVASC</sequence>